<dbReference type="InterPro" id="IPR006050">
    <property type="entry name" value="DNA_photolyase_N"/>
</dbReference>
<dbReference type="EMBL" id="LHPG02000015">
    <property type="protein sequence ID" value="PRW33973.1"/>
    <property type="molecule type" value="Genomic_DNA"/>
</dbReference>
<dbReference type="InterPro" id="IPR036155">
    <property type="entry name" value="Crypto/Photolyase_N_sf"/>
</dbReference>
<feature type="domain" description="Photolyase/cryptochrome alpha/beta" evidence="2">
    <location>
        <begin position="69"/>
        <end position="197"/>
    </location>
</feature>
<feature type="region of interest" description="Disordered" evidence="1">
    <location>
        <begin position="805"/>
        <end position="825"/>
    </location>
</feature>
<dbReference type="OrthoDB" id="408373at2759"/>
<dbReference type="Gene3D" id="3.40.50.620">
    <property type="entry name" value="HUPs"/>
    <property type="match status" value="1"/>
</dbReference>
<dbReference type="PROSITE" id="PS51645">
    <property type="entry name" value="PHR_CRY_ALPHA_BETA"/>
    <property type="match status" value="1"/>
</dbReference>
<comment type="caution">
    <text evidence="3">The sequence shown here is derived from an EMBL/GenBank/DDBJ whole genome shotgun (WGS) entry which is preliminary data.</text>
</comment>
<dbReference type="Gene3D" id="3.40.50.1820">
    <property type="entry name" value="alpha/beta hydrolase"/>
    <property type="match status" value="1"/>
</dbReference>
<name>A0A2P6TI49_CHLSO</name>
<dbReference type="Pfam" id="PF00561">
    <property type="entry name" value="Abhydrolase_1"/>
    <property type="match status" value="1"/>
</dbReference>
<dbReference type="InterPro" id="IPR014729">
    <property type="entry name" value="Rossmann-like_a/b/a_fold"/>
</dbReference>
<proteinExistence type="predicted"/>
<dbReference type="PANTHER" id="PTHR47832:SF1">
    <property type="entry name" value="DNA PHOTOLYASE"/>
    <property type="match status" value="1"/>
</dbReference>
<dbReference type="PANTHER" id="PTHR47832">
    <property type="entry name" value="DNA PHOTOLYASE"/>
    <property type="match status" value="1"/>
</dbReference>
<evidence type="ECO:0000313" key="4">
    <source>
        <dbReference type="Proteomes" id="UP000239899"/>
    </source>
</evidence>
<sequence length="825" mass="85408">MLAQSRSARPLATCSSSSRSAEQHVIGGRRVAVPRAAAPLLLPTAAARAGPVQLCRSSAPSGQPAQQQQATLLWYKHDLRLDDHPGWQQAAAAAGPVVPVFCFDPARYAQLVLPPGGAEALVRALTSLDRSLRQRGSALIVRVGPWEQQLPALAAQLGAAAVVAEAEVEADWCAGVAAAAAALPPGVALKPWSAPLLAAVADDFRELKKQRPDMLAPLAAPAELPALPAAAAEATGDGSAGLGLTAAQLRQLAAEAYKDALHPQLLPAAAAKQGLGGWGATGSSGSGSISASFSEEEQGGRLIDTLNVPPGSNGGGSSGAAASASAAASRSWDAELAAEIAAGEGPVLDALTRYFCHLETTAGGSGGSSWEEQAALAEAIAQFDMPATPDGCFPALFGRALALGVVSKRRLFAEAAAVLQQQPEQARPESFNPLVQLGWLLTSGGGAIARQRRQRKAAAAAAAAEAKDFHEQLAAGREGRAAHGATLHHWRWRGLLTDYLAAQGAPAGSTRPAILLCHGFGAFSEHYRGNVAALAAAGYDVYAPTLPGYGRAEKPVLPYGQDLWRDFLADFVLQVVRRPVVVAGNSIGGFISASMAGDYPGLVEGLVLLNSAGKIEAGYRPPAVPPPVSAPPPFVVDAVSRTLFAFLEGDVTNQHDVIIGSCSTSGLFAFLEGDVTNQLRRVYPVRPERADEWLGGEIARAARDPGALGVFRSVFYLPKPRALNWLVATAFGKPTLVLQGVKDPLNNAPVRAEELGRSCPNAEVVKLDAGHCPHDEVPDQFNSQILRFIEQRVLPAMEARQARGGARSGAAAEAAAGAAAAAGKP</sequence>
<protein>
    <submittedName>
        <fullName evidence="3">Deoxyribodipyrimidine photolyase isoform B</fullName>
    </submittedName>
</protein>
<accession>A0A2P6TI49</accession>
<dbReference type="InterPro" id="IPR000639">
    <property type="entry name" value="Epox_hydrolase-like"/>
</dbReference>
<dbReference type="InterPro" id="IPR029058">
    <property type="entry name" value="AB_hydrolase_fold"/>
</dbReference>
<evidence type="ECO:0000259" key="2">
    <source>
        <dbReference type="PROSITE" id="PS51645"/>
    </source>
</evidence>
<dbReference type="SUPFAM" id="SSF53474">
    <property type="entry name" value="alpha/beta-Hydrolases"/>
    <property type="match status" value="1"/>
</dbReference>
<dbReference type="Proteomes" id="UP000239899">
    <property type="component" value="Unassembled WGS sequence"/>
</dbReference>
<dbReference type="SUPFAM" id="SSF52425">
    <property type="entry name" value="Cryptochrome/photolyase, N-terminal domain"/>
    <property type="match status" value="1"/>
</dbReference>
<evidence type="ECO:0000256" key="1">
    <source>
        <dbReference type="SAM" id="MobiDB-lite"/>
    </source>
</evidence>
<dbReference type="PRINTS" id="PR00412">
    <property type="entry name" value="EPOXHYDRLASE"/>
</dbReference>
<organism evidence="3 4">
    <name type="scientific">Chlorella sorokiniana</name>
    <name type="common">Freshwater green alga</name>
    <dbReference type="NCBI Taxonomy" id="3076"/>
    <lineage>
        <taxon>Eukaryota</taxon>
        <taxon>Viridiplantae</taxon>
        <taxon>Chlorophyta</taxon>
        <taxon>core chlorophytes</taxon>
        <taxon>Trebouxiophyceae</taxon>
        <taxon>Chlorellales</taxon>
        <taxon>Chlorellaceae</taxon>
        <taxon>Chlorella clade</taxon>
        <taxon>Chlorella</taxon>
    </lineage>
</organism>
<gene>
    <name evidence="3" type="ORF">C2E21_7227</name>
</gene>
<reference evidence="3 4" key="1">
    <citation type="journal article" date="2018" name="Plant J.">
        <title>Genome sequences of Chlorella sorokiniana UTEX 1602 and Micractinium conductrix SAG 241.80: implications to maltose excretion by a green alga.</title>
        <authorList>
            <person name="Arriola M.B."/>
            <person name="Velmurugan N."/>
            <person name="Zhang Y."/>
            <person name="Plunkett M.H."/>
            <person name="Hondzo H."/>
            <person name="Barney B.M."/>
        </authorList>
    </citation>
    <scope>NUCLEOTIDE SEQUENCE [LARGE SCALE GENOMIC DNA]</scope>
    <source>
        <strain evidence="4">UTEX 1602</strain>
    </source>
</reference>
<dbReference type="PRINTS" id="PR00111">
    <property type="entry name" value="ABHYDROLASE"/>
</dbReference>
<keyword evidence="4" id="KW-1185">Reference proteome</keyword>
<evidence type="ECO:0000313" key="3">
    <source>
        <dbReference type="EMBL" id="PRW33973.1"/>
    </source>
</evidence>
<dbReference type="GO" id="GO:0016829">
    <property type="term" value="F:lyase activity"/>
    <property type="evidence" value="ECO:0007669"/>
    <property type="project" value="UniProtKB-KW"/>
</dbReference>
<dbReference type="Pfam" id="PF00875">
    <property type="entry name" value="DNA_photolyase"/>
    <property type="match status" value="1"/>
</dbReference>
<dbReference type="AlphaFoldDB" id="A0A2P6TI49"/>
<dbReference type="InterPro" id="IPR000073">
    <property type="entry name" value="AB_hydrolase_1"/>
</dbReference>